<dbReference type="SUPFAM" id="SSF102114">
    <property type="entry name" value="Radical SAM enzymes"/>
    <property type="match status" value="1"/>
</dbReference>
<dbReference type="GO" id="GO:0051536">
    <property type="term" value="F:iron-sulfur cluster binding"/>
    <property type="evidence" value="ECO:0007669"/>
    <property type="project" value="UniProtKB-KW"/>
</dbReference>
<dbReference type="InterPro" id="IPR058240">
    <property type="entry name" value="rSAM_sf"/>
</dbReference>
<dbReference type="PANTHER" id="PTHR11228">
    <property type="entry name" value="RADICAL SAM DOMAIN PROTEIN"/>
    <property type="match status" value="1"/>
</dbReference>
<dbReference type="GO" id="GO:0046872">
    <property type="term" value="F:metal ion binding"/>
    <property type="evidence" value="ECO:0007669"/>
    <property type="project" value="UniProtKB-KW"/>
</dbReference>
<dbReference type="Gene3D" id="3.20.20.70">
    <property type="entry name" value="Aldolase class I"/>
    <property type="match status" value="1"/>
</dbReference>
<organism evidence="6">
    <name type="scientific">uncultured Caudovirales phage</name>
    <dbReference type="NCBI Taxonomy" id="2100421"/>
    <lineage>
        <taxon>Viruses</taxon>
        <taxon>Duplodnaviria</taxon>
        <taxon>Heunggongvirae</taxon>
        <taxon>Uroviricota</taxon>
        <taxon>Caudoviricetes</taxon>
        <taxon>Peduoviridae</taxon>
        <taxon>Maltschvirus</taxon>
        <taxon>Maltschvirus maltsch</taxon>
    </lineage>
</organism>
<proteinExistence type="predicted"/>
<evidence type="ECO:0000259" key="5">
    <source>
        <dbReference type="Pfam" id="PF04055"/>
    </source>
</evidence>
<sequence>MLKSKILHIEPTDVCQAACPQCAREVDISFNKKIHHHIDIKTIKSLLTEKEIYCLDKMFMCGNYGDPAAGHHTQELYQYFREINPTIVLGMNTNGGLQGIYWWENLAKIFNQSFDYVVFSIDGLEDTNHMYRKNVVWDRVMKNAQAFIDAGGIAHWDMLVFEHNEHQIDACEKKAKEMGFKYFRAKASRRHQTYPISFLNPPKGWADNSVYDGNIQCMALKENSIYITATGKLTPCCWMQTDYSMFQEIQNSWNTNTPNQTCKSTCTASTNGNSFTNQWQKEIKFV</sequence>
<evidence type="ECO:0000313" key="6">
    <source>
        <dbReference type="EMBL" id="CAB4133726.1"/>
    </source>
</evidence>
<evidence type="ECO:0000256" key="3">
    <source>
        <dbReference type="ARBA" id="ARBA00023004"/>
    </source>
</evidence>
<keyword evidence="3" id="KW-0408">Iron</keyword>
<name>A0A6J5LKT5_9CAUD</name>
<evidence type="ECO:0000256" key="1">
    <source>
        <dbReference type="ARBA" id="ARBA00022691"/>
    </source>
</evidence>
<dbReference type="SFLD" id="SFLDS00029">
    <property type="entry name" value="Radical_SAM"/>
    <property type="match status" value="1"/>
</dbReference>
<dbReference type="GO" id="GO:0003824">
    <property type="term" value="F:catalytic activity"/>
    <property type="evidence" value="ECO:0007669"/>
    <property type="project" value="InterPro"/>
</dbReference>
<protein>
    <recommendedName>
        <fullName evidence="5">Radical SAM core domain-containing protein</fullName>
    </recommendedName>
</protein>
<evidence type="ECO:0000256" key="4">
    <source>
        <dbReference type="ARBA" id="ARBA00023014"/>
    </source>
</evidence>
<dbReference type="InterPro" id="IPR007197">
    <property type="entry name" value="rSAM"/>
</dbReference>
<dbReference type="PANTHER" id="PTHR11228:SF35">
    <property type="entry name" value="MOLYBDENUM COFACTOR BIOSYNTHESIS PROTEIN A-RELATED"/>
    <property type="match status" value="1"/>
</dbReference>
<dbReference type="EMBL" id="LR796274">
    <property type="protein sequence ID" value="CAB4133726.1"/>
    <property type="molecule type" value="Genomic_DNA"/>
</dbReference>
<dbReference type="InterPro" id="IPR013785">
    <property type="entry name" value="Aldolase_TIM"/>
</dbReference>
<accession>A0A6J5LKT5</accession>
<keyword evidence="2" id="KW-0479">Metal-binding</keyword>
<dbReference type="InterPro" id="IPR050377">
    <property type="entry name" value="Radical_SAM_PqqE_MftC-like"/>
</dbReference>
<dbReference type="Pfam" id="PF04055">
    <property type="entry name" value="Radical_SAM"/>
    <property type="match status" value="1"/>
</dbReference>
<keyword evidence="4" id="KW-0411">Iron-sulfur</keyword>
<feature type="domain" description="Radical SAM core" evidence="5">
    <location>
        <begin position="9"/>
        <end position="161"/>
    </location>
</feature>
<reference evidence="6" key="1">
    <citation type="submission" date="2020-04" db="EMBL/GenBank/DDBJ databases">
        <authorList>
            <person name="Chiriac C."/>
            <person name="Salcher M."/>
            <person name="Ghai R."/>
            <person name="Kavagutti S V."/>
        </authorList>
    </citation>
    <scope>NUCLEOTIDE SEQUENCE</scope>
</reference>
<gene>
    <name evidence="6" type="ORF">UFOVP257_448</name>
</gene>
<keyword evidence="1" id="KW-0949">S-adenosyl-L-methionine</keyword>
<evidence type="ECO:0000256" key="2">
    <source>
        <dbReference type="ARBA" id="ARBA00022723"/>
    </source>
</evidence>